<feature type="domain" description="Ig-like" evidence="15">
    <location>
        <begin position="190"/>
        <end position="286"/>
    </location>
</feature>
<proteinExistence type="predicted"/>
<dbReference type="CDD" id="cd00096">
    <property type="entry name" value="Ig"/>
    <property type="match status" value="2"/>
</dbReference>
<feature type="domain" description="Ig-like" evidence="15">
    <location>
        <begin position="476"/>
        <end position="571"/>
    </location>
</feature>
<dbReference type="GO" id="GO:0007155">
    <property type="term" value="P:cell adhesion"/>
    <property type="evidence" value="ECO:0007669"/>
    <property type="project" value="UniProtKB-KW"/>
</dbReference>
<dbReference type="KEGG" id="csol:105359001"/>
<dbReference type="FunFam" id="2.60.40.10:FF:000032">
    <property type="entry name" value="palladin isoform X1"/>
    <property type="match status" value="1"/>
</dbReference>
<dbReference type="FunFam" id="2.60.40.10:FF:000028">
    <property type="entry name" value="Neuronal cell adhesion molecule"/>
    <property type="match status" value="1"/>
</dbReference>
<dbReference type="Gene3D" id="2.60.40.10">
    <property type="entry name" value="Immunoglobulins"/>
    <property type="match status" value="14"/>
</dbReference>
<keyword evidence="2 14" id="KW-0812">Transmembrane</keyword>
<feature type="domain" description="Ig-like" evidence="15">
    <location>
        <begin position="575"/>
        <end position="669"/>
    </location>
</feature>
<feature type="compositionally biased region" description="Basic and acidic residues" evidence="13">
    <location>
        <begin position="1507"/>
        <end position="1516"/>
    </location>
</feature>
<keyword evidence="11" id="KW-0393">Immunoglobulin domain</keyword>
<dbReference type="Pfam" id="PF07679">
    <property type="entry name" value="I-set"/>
    <property type="match status" value="5"/>
</dbReference>
<dbReference type="InterPro" id="IPR056754">
    <property type="entry name" value="DSCAM/DSCAML_C"/>
</dbReference>
<evidence type="ECO:0000256" key="2">
    <source>
        <dbReference type="ARBA" id="ARBA00022692"/>
    </source>
</evidence>
<dbReference type="InterPro" id="IPR013783">
    <property type="entry name" value="Ig-like_fold"/>
</dbReference>
<evidence type="ECO:0000256" key="3">
    <source>
        <dbReference type="ARBA" id="ARBA00022729"/>
    </source>
</evidence>
<dbReference type="FunFam" id="2.60.40.10:FF:000017">
    <property type="entry name" value="Down syndrome cell adhesion molecule b"/>
    <property type="match status" value="1"/>
</dbReference>
<dbReference type="InterPro" id="IPR007110">
    <property type="entry name" value="Ig-like_dom"/>
</dbReference>
<dbReference type="GO" id="GO:0048812">
    <property type="term" value="P:neuron projection morphogenesis"/>
    <property type="evidence" value="ECO:0007669"/>
    <property type="project" value="UniProtKB-ARBA"/>
</dbReference>
<evidence type="ECO:0000256" key="14">
    <source>
        <dbReference type="SAM" id="Phobius"/>
    </source>
</evidence>
<keyword evidence="17" id="KW-1185">Reference proteome</keyword>
<evidence type="ECO:0000256" key="8">
    <source>
        <dbReference type="ARBA" id="ARBA00023018"/>
    </source>
</evidence>
<evidence type="ECO:0000259" key="15">
    <source>
        <dbReference type="PROSITE" id="PS50835"/>
    </source>
</evidence>
<dbReference type="InterPro" id="IPR013098">
    <property type="entry name" value="Ig_I-set"/>
</dbReference>
<evidence type="ECO:0000256" key="6">
    <source>
        <dbReference type="ARBA" id="ARBA00022902"/>
    </source>
</evidence>
<dbReference type="InterPro" id="IPR036116">
    <property type="entry name" value="FN3_sf"/>
</dbReference>
<feature type="domain" description="Ig-like" evidence="15">
    <location>
        <begin position="1115"/>
        <end position="1197"/>
    </location>
</feature>
<dbReference type="CDD" id="cd00063">
    <property type="entry name" value="FN3"/>
    <property type="match status" value="6"/>
</dbReference>
<keyword evidence="8" id="KW-0770">Synapse</keyword>
<feature type="domain" description="Ig-like" evidence="15">
    <location>
        <begin position="111"/>
        <end position="184"/>
    </location>
</feature>
<evidence type="ECO:0000259" key="16">
    <source>
        <dbReference type="PROSITE" id="PS50853"/>
    </source>
</evidence>
<reference evidence="18" key="1">
    <citation type="submission" date="2025-08" db="UniProtKB">
        <authorList>
            <consortium name="RefSeq"/>
        </authorList>
    </citation>
    <scope>IDENTIFICATION</scope>
</reference>
<dbReference type="CTD" id="42103"/>
<dbReference type="SMART" id="SM00060">
    <property type="entry name" value="FN3"/>
    <property type="match status" value="6"/>
</dbReference>
<dbReference type="GO" id="GO:0045202">
    <property type="term" value="C:synapse"/>
    <property type="evidence" value="ECO:0007669"/>
    <property type="project" value="UniProtKB-SubCell"/>
</dbReference>
<dbReference type="GO" id="GO:0016020">
    <property type="term" value="C:membrane"/>
    <property type="evidence" value="ECO:0007669"/>
    <property type="project" value="UniProtKB-SubCell"/>
</dbReference>
<feature type="region of interest" description="Disordered" evidence="13">
    <location>
        <begin position="1586"/>
        <end position="1665"/>
    </location>
</feature>
<evidence type="ECO:0000256" key="7">
    <source>
        <dbReference type="ARBA" id="ARBA00022989"/>
    </source>
</evidence>
<feature type="region of interest" description="Disordered" evidence="13">
    <location>
        <begin position="1488"/>
        <end position="1516"/>
    </location>
</feature>
<dbReference type="CDD" id="cd20956">
    <property type="entry name" value="IgI_4_Dscam"/>
    <property type="match status" value="1"/>
</dbReference>
<dbReference type="Pfam" id="PF00041">
    <property type="entry name" value="fn3"/>
    <property type="match status" value="5"/>
</dbReference>
<evidence type="ECO:0000256" key="10">
    <source>
        <dbReference type="ARBA" id="ARBA00023157"/>
    </source>
</evidence>
<dbReference type="SUPFAM" id="SSF48726">
    <property type="entry name" value="Immunoglobulin"/>
    <property type="match status" value="8"/>
</dbReference>
<feature type="domain" description="Ig-like" evidence="15">
    <location>
        <begin position="382"/>
        <end position="471"/>
    </location>
</feature>
<evidence type="ECO:0000256" key="13">
    <source>
        <dbReference type="SAM" id="MobiDB-lite"/>
    </source>
</evidence>
<dbReference type="SMART" id="SM00406">
    <property type="entry name" value="IGv"/>
    <property type="match status" value="3"/>
</dbReference>
<dbReference type="RefSeq" id="XP_011493779.1">
    <property type="nucleotide sequence ID" value="XM_011495477.1"/>
</dbReference>
<dbReference type="Pfam" id="PF13927">
    <property type="entry name" value="Ig_3"/>
    <property type="match status" value="3"/>
</dbReference>
<feature type="compositionally biased region" description="Basic residues" evidence="13">
    <location>
        <begin position="1651"/>
        <end position="1665"/>
    </location>
</feature>
<dbReference type="SMART" id="SM00409">
    <property type="entry name" value="IG"/>
    <property type="match status" value="8"/>
</dbReference>
<dbReference type="PROSITE" id="PS50853">
    <property type="entry name" value="FN3"/>
    <property type="match status" value="6"/>
</dbReference>
<feature type="domain" description="Fibronectin type-III" evidence="16">
    <location>
        <begin position="910"/>
        <end position="1008"/>
    </location>
</feature>
<sequence length="1665" mass="183803">MPPKLMQRSQIAISAERDSDVHLTCSAQGNPPPQFTWYRDVNGRSVAVESYGRIQLWGDLMRIRRVDVQDAGRYVCSARNQFGEQQAETHLSVTSKLNARIQPQLQVANSGQTATMNCTVEGFPIESVEWLHDGLPVLIAQDTRVRLPAPLILVIGGIGRRDKGMYQCLVRSDKENAQATSELRLGDTIPELQYTFIEQTLRPGPPVSLRCSATGSPPPSFTWLLDGDPLNEIASSHRYAIGQYVDQSGDVISHLNITATTTEDGGLYACIASNTLASVEHKARLNIWGPPYIRLRIGPVRAIAGRDISIACPYSGYPITSVKWSRDGPTLPPYPRYKVDNEGHLTVMEVTPNDQGTYTCTVHAGSGQTASRDIHVEVQTPPVISPLNFPPNLQKGSRAQITCSITSGDLPIHFSWLKDGEPLPSSLNIEEKRDEFYSFLVFKEVSSRHSGNYTCIATNKAAKVNETTELLVKVPPQWIFEPQNVSSLLGNALYVHCKATGFPPPQITWLRGHARTSNDFQLLTEMMDGRLTILPNGTLWTTSAGPQHEGHYLCRANNSIGSGLSKVIYVSVNEPARFEFQSKNVTIRRGESVILDCTVIGDNPINVQWMHNNNRLNTNVHRLTISQVKTDNGLKSQLSIGLSDRQDSGAYRCTADNDYGRSEHFIYLAVQEMPDPPSALEVIEIGSRSIKLSWNKAFDGNSPIREYIIQYQPVSHGILEDDWELTKVHNISHIPNSFYDLGTNPTQNSIPRYVATNENQEIALVGGLHPAVTYKFRVFAINFIDSSEPTRLAVAKTQEEAPTEPPQNIKVSSAGPGELIISWEAPPKESCNGDLLGYIVTWSEQSSSTSGVNQSKSLNVNGWATNKVQLTGLRNFTKYDISIRAFNSIASGPSSVPITGTTQEGVPSAPPSSVACLSFTSQSVKVQWKTPPAHHHGGIIRGYKVFYRPVPTDNMEISTTGEIKKTASDETYLHTLYKYTNYSIRVLAYTEAGDGVLSKSIYCATKEDVPGPPAGIKALALSSDSILVSWLPPLQPNGRVSKYTVYFREAGSSRHNTYTINEPPVSSSDTLTKELREFNERQLYEFWVTASTAPGEGESTIVVSQKTDTQGNAAPARVASFSQILKKPIKSSVTLSCIVVGNPTPRPLWTYRNSQVTKSKHHEITSDGHLKIHALEQSVAGNYTCSVSNTYGDDSITYTLIVVMTPRAPTLELQYTTIDSIKLYWNHPDNGGANIQGYVLSYKKDKGGWEEIALSPEHTELSLTGLKCGSSYVAHLTAQNRVGTGDPSPLISATTKGTAPLIPKERDTVIANATSVRLYLLNWPNGDCPIDYYTVEFRKKMVTEQWNLVTSQATDNIIIRDLKPATWYSLRLTAHNDAGSTQALMDFATTTISGVSIGPPDDLITDENSIRSASSYKVIYVVIPLICAIILIISAVVLGYVMLKRNGRGSYLGDILPGQQQTGLGINAQHQVHHHLSNCMSTVQMKSTAERDNRRNHQVYTSSPVKQDNHKPPVDHGSEMYEISPYATFSVPGRENRSVTTATLDYTMQFKTFGHLENEDINTIDYERSSVDFERSKTPRWHKQRYFPSIAETESKMRNNRQGSGSDTSGSPCGECAGPSYRVPVKPCRDVFSRGVESSTESNNEGSPSLARRRNRQPSGRSSRR</sequence>
<keyword evidence="6" id="KW-0524">Neurogenesis</keyword>
<keyword evidence="7 14" id="KW-1133">Transmembrane helix</keyword>
<evidence type="ECO:0000313" key="18">
    <source>
        <dbReference type="RefSeq" id="XP_011493779.1"/>
    </source>
</evidence>
<dbReference type="PROSITE" id="PS50835">
    <property type="entry name" value="IG_LIKE"/>
    <property type="match status" value="8"/>
</dbReference>
<keyword evidence="9 14" id="KW-0472">Membrane</keyword>
<feature type="compositionally biased region" description="Polar residues" evidence="13">
    <location>
        <begin position="1636"/>
        <end position="1647"/>
    </location>
</feature>
<organism evidence="17 18">
    <name type="scientific">Ceratosolen solmsi marchali</name>
    <dbReference type="NCBI Taxonomy" id="326594"/>
    <lineage>
        <taxon>Eukaryota</taxon>
        <taxon>Metazoa</taxon>
        <taxon>Ecdysozoa</taxon>
        <taxon>Arthropoda</taxon>
        <taxon>Hexapoda</taxon>
        <taxon>Insecta</taxon>
        <taxon>Pterygota</taxon>
        <taxon>Neoptera</taxon>
        <taxon>Endopterygota</taxon>
        <taxon>Hymenoptera</taxon>
        <taxon>Apocrita</taxon>
        <taxon>Proctotrupomorpha</taxon>
        <taxon>Chalcidoidea</taxon>
        <taxon>Agaonidae</taxon>
        <taxon>Agaoninae</taxon>
        <taxon>Ceratosolen</taxon>
    </lineage>
</organism>
<dbReference type="FunFam" id="2.60.40.10:FF:000093">
    <property type="entry name" value="Down syndrome cell adhesion molecule, isoform B"/>
    <property type="match status" value="1"/>
</dbReference>
<name>A0AAJ6VID0_9HYME</name>
<dbReference type="Pfam" id="PF25059">
    <property type="entry name" value="FN3_DSCAM-DSCAML_C"/>
    <property type="match status" value="1"/>
</dbReference>
<keyword evidence="4" id="KW-0677">Repeat</keyword>
<dbReference type="FunFam" id="2.60.40.10:FF:000333">
    <property type="entry name" value="Down syndrome cell adhesion molecule"/>
    <property type="match status" value="1"/>
</dbReference>
<evidence type="ECO:0000256" key="12">
    <source>
        <dbReference type="ARBA" id="ARBA00034103"/>
    </source>
</evidence>
<evidence type="ECO:0000256" key="5">
    <source>
        <dbReference type="ARBA" id="ARBA00022889"/>
    </source>
</evidence>
<evidence type="ECO:0000256" key="4">
    <source>
        <dbReference type="ARBA" id="ARBA00022737"/>
    </source>
</evidence>
<comment type="subcellular location">
    <subcellularLocation>
        <location evidence="1">Membrane</location>
        <topology evidence="1">Single-pass type I membrane protein</topology>
    </subcellularLocation>
    <subcellularLocation>
        <location evidence="12">Synapse</location>
    </subcellularLocation>
</comment>
<dbReference type="InterPro" id="IPR003961">
    <property type="entry name" value="FN3_dom"/>
</dbReference>
<feature type="domain" description="Ig-like" evidence="15">
    <location>
        <begin position="3"/>
        <end position="94"/>
    </location>
</feature>
<dbReference type="GeneID" id="105359001"/>
<dbReference type="InterPro" id="IPR036179">
    <property type="entry name" value="Ig-like_dom_sf"/>
</dbReference>
<feature type="domain" description="Fibronectin type-III" evidence="16">
    <location>
        <begin position="676"/>
        <end position="800"/>
    </location>
</feature>
<dbReference type="InterPro" id="IPR013106">
    <property type="entry name" value="Ig_V-set"/>
</dbReference>
<evidence type="ECO:0000256" key="11">
    <source>
        <dbReference type="ARBA" id="ARBA00023319"/>
    </source>
</evidence>
<keyword evidence="3" id="KW-0732">Signal</keyword>
<feature type="transmembrane region" description="Helical" evidence="14">
    <location>
        <begin position="1418"/>
        <end position="1443"/>
    </location>
</feature>
<keyword evidence="10" id="KW-1015">Disulfide bond</keyword>
<feature type="domain" description="Fibronectin type-III" evidence="16">
    <location>
        <begin position="805"/>
        <end position="905"/>
    </location>
</feature>
<dbReference type="InterPro" id="IPR003599">
    <property type="entry name" value="Ig_sub"/>
</dbReference>
<evidence type="ECO:0000256" key="1">
    <source>
        <dbReference type="ARBA" id="ARBA00004479"/>
    </source>
</evidence>
<dbReference type="PANTHER" id="PTHR13817">
    <property type="entry name" value="TITIN"/>
    <property type="match status" value="1"/>
</dbReference>
<feature type="domain" description="Ig-like" evidence="15">
    <location>
        <begin position="291"/>
        <end position="375"/>
    </location>
</feature>
<gene>
    <name evidence="18" type="primary">LOC105359001</name>
</gene>
<keyword evidence="5" id="KW-0130">Cell adhesion</keyword>
<dbReference type="FunFam" id="2.60.40.10:FF:000104">
    <property type="entry name" value="Down syndrome cell adhesion molecule b"/>
    <property type="match status" value="1"/>
</dbReference>
<evidence type="ECO:0000256" key="9">
    <source>
        <dbReference type="ARBA" id="ARBA00023136"/>
    </source>
</evidence>
<accession>A0AAJ6VID0</accession>
<evidence type="ECO:0000313" key="17">
    <source>
        <dbReference type="Proteomes" id="UP000695007"/>
    </source>
</evidence>
<dbReference type="Proteomes" id="UP000695007">
    <property type="component" value="Unplaced"/>
</dbReference>
<feature type="domain" description="Fibronectin type-III" evidence="16">
    <location>
        <begin position="1299"/>
        <end position="1394"/>
    </location>
</feature>
<dbReference type="SMART" id="SM00408">
    <property type="entry name" value="IGc2"/>
    <property type="match status" value="8"/>
</dbReference>
<dbReference type="PANTHER" id="PTHR13817:SF102">
    <property type="entry name" value="DOWN SYNDROME CELL ADHESION MOLECULE-LIKE PROTEIN DSCAM2"/>
    <property type="match status" value="1"/>
</dbReference>
<dbReference type="SUPFAM" id="SSF49265">
    <property type="entry name" value="Fibronectin type III"/>
    <property type="match status" value="3"/>
</dbReference>
<dbReference type="InterPro" id="IPR003598">
    <property type="entry name" value="Ig_sub2"/>
</dbReference>
<feature type="compositionally biased region" description="Polar residues" evidence="13">
    <location>
        <begin position="1600"/>
        <end position="1611"/>
    </location>
</feature>
<feature type="domain" description="Fibronectin type-III" evidence="16">
    <location>
        <begin position="1012"/>
        <end position="1110"/>
    </location>
</feature>
<protein>
    <submittedName>
        <fullName evidence="18">Down syndrome cell adhesion molecule-like protein Dscam2</fullName>
    </submittedName>
</protein>
<feature type="domain" description="Fibronectin type-III" evidence="16">
    <location>
        <begin position="1205"/>
        <end position="1298"/>
    </location>
</feature>
<dbReference type="InterPro" id="IPR050964">
    <property type="entry name" value="Striated_Muscle_Regulatory"/>
</dbReference>